<keyword evidence="6 16" id="KW-0418">Kinase</keyword>
<dbReference type="PANTHER" id="PTHR24056:SF0">
    <property type="entry name" value="CYCLIN-DEPENDENT KINASE 7"/>
    <property type="match status" value="1"/>
</dbReference>
<evidence type="ECO:0000313" key="17">
    <source>
        <dbReference type="Proteomes" id="UP001176521"/>
    </source>
</evidence>
<sequence length="402" mass="44178">MDLSPAAANAQIKNSYSKIEKVGEGTYASVFLAKHVPTGERVAIKMIKVVSNADGMDMTALREVKFLKELQHPNVIRMLDIFSSGSLAPSLNLVLEFLDTNLEALIKDRDLTIAPADIKGWMVMILRGLEYCHRSYCLHRDLKPNNLLVSPTGELKIADFGLAREFADPRLRMTSEVITRWYRPPELLYGARHYSGAVDIWSVGCIFAEMMLRTPYLPGESDAAQVNVIHKALGSPTEREWPGHTLLPNFVPFQPSPKPPLNGTFTAASPDTLDLLSKLLVLNPSQRITAHDALHHPYFKLSPAPTPAPALPRHPTKEPAPSDLAAQPLLSNSEVKNRVRAKTGAPVDGGGKKKSSSIGSAATGKDKGKGRKQEKPIAPLKRQLTPAEIERRKALARKMAFQ</sequence>
<dbReference type="Proteomes" id="UP001176521">
    <property type="component" value="Unassembled WGS sequence"/>
</dbReference>
<dbReference type="FunFam" id="1.10.510.10:FF:000097">
    <property type="entry name" value="Putative cyclin-dependent kinase 7"/>
    <property type="match status" value="1"/>
</dbReference>
<dbReference type="AlphaFoldDB" id="A0AAN6JHL6"/>
<feature type="compositionally biased region" description="Basic and acidic residues" evidence="14">
    <location>
        <begin position="364"/>
        <end position="375"/>
    </location>
</feature>
<evidence type="ECO:0000256" key="7">
    <source>
        <dbReference type="ARBA" id="ARBA00022840"/>
    </source>
</evidence>
<organism evidence="16 17">
    <name type="scientific">Tilletia horrida</name>
    <dbReference type="NCBI Taxonomy" id="155126"/>
    <lineage>
        <taxon>Eukaryota</taxon>
        <taxon>Fungi</taxon>
        <taxon>Dikarya</taxon>
        <taxon>Basidiomycota</taxon>
        <taxon>Ustilaginomycotina</taxon>
        <taxon>Exobasidiomycetes</taxon>
        <taxon>Tilletiales</taxon>
        <taxon>Tilletiaceae</taxon>
        <taxon>Tilletia</taxon>
    </lineage>
</organism>
<keyword evidence="2 13" id="KW-0723">Serine/threonine-protein kinase</keyword>
<keyword evidence="3" id="KW-0597">Phosphoprotein</keyword>
<dbReference type="GO" id="GO:0005524">
    <property type="term" value="F:ATP binding"/>
    <property type="evidence" value="ECO:0007669"/>
    <property type="project" value="UniProtKB-UniRule"/>
</dbReference>
<dbReference type="InterPro" id="IPR037770">
    <property type="entry name" value="CDK7"/>
</dbReference>
<evidence type="ECO:0000256" key="4">
    <source>
        <dbReference type="ARBA" id="ARBA00022679"/>
    </source>
</evidence>
<evidence type="ECO:0000256" key="10">
    <source>
        <dbReference type="PIRSR" id="PIRSR637770-1"/>
    </source>
</evidence>
<dbReference type="EC" id="2.7.11.2" evidence="16"/>
<evidence type="ECO:0000256" key="9">
    <source>
        <dbReference type="ARBA" id="ARBA00048367"/>
    </source>
</evidence>
<keyword evidence="17" id="KW-1185">Reference proteome</keyword>
<proteinExistence type="inferred from homology"/>
<comment type="caution">
    <text evidence="16">The sequence shown here is derived from an EMBL/GenBank/DDBJ whole genome shotgun (WGS) entry which is preliminary data.</text>
</comment>
<comment type="catalytic activity">
    <reaction evidence="8">
        <text>L-threonyl-[protein] + ATP = O-phospho-L-threonyl-[protein] + ADP + H(+)</text>
        <dbReference type="Rhea" id="RHEA:46608"/>
        <dbReference type="Rhea" id="RHEA-COMP:11060"/>
        <dbReference type="Rhea" id="RHEA-COMP:11605"/>
        <dbReference type="ChEBI" id="CHEBI:15378"/>
        <dbReference type="ChEBI" id="CHEBI:30013"/>
        <dbReference type="ChEBI" id="CHEBI:30616"/>
        <dbReference type="ChEBI" id="CHEBI:61977"/>
        <dbReference type="ChEBI" id="CHEBI:456216"/>
        <dbReference type="EC" id="2.7.11.22"/>
    </reaction>
</comment>
<evidence type="ECO:0000256" key="6">
    <source>
        <dbReference type="ARBA" id="ARBA00022777"/>
    </source>
</evidence>
<dbReference type="GO" id="GO:0070985">
    <property type="term" value="C:transcription factor TFIIK complex"/>
    <property type="evidence" value="ECO:0007669"/>
    <property type="project" value="InterPro"/>
</dbReference>
<dbReference type="GO" id="GO:0004693">
    <property type="term" value="F:cyclin-dependent protein serine/threonine kinase activity"/>
    <property type="evidence" value="ECO:0007669"/>
    <property type="project" value="UniProtKB-EC"/>
</dbReference>
<dbReference type="SMART" id="SM00220">
    <property type="entry name" value="S_TKc"/>
    <property type="match status" value="1"/>
</dbReference>
<reference evidence="16" key="1">
    <citation type="journal article" date="2023" name="PhytoFront">
        <title>Draft Genome Resources of Seven Strains of Tilletia horrida, Causal Agent of Kernel Smut of Rice.</title>
        <authorList>
            <person name="Khanal S."/>
            <person name="Antony Babu S."/>
            <person name="Zhou X.G."/>
        </authorList>
    </citation>
    <scope>NUCLEOTIDE SEQUENCE</scope>
    <source>
        <strain evidence="16">TX3</strain>
    </source>
</reference>
<dbReference type="PROSITE" id="PS50011">
    <property type="entry name" value="PROTEIN_KINASE_DOM"/>
    <property type="match status" value="1"/>
</dbReference>
<dbReference type="PROSITE" id="PS00107">
    <property type="entry name" value="PROTEIN_KINASE_ATP"/>
    <property type="match status" value="1"/>
</dbReference>
<comment type="similarity">
    <text evidence="1">Belongs to the protein kinase superfamily. CMGC Ser/Thr protein kinase family. CDC2/CDKX subfamily.</text>
</comment>
<name>A0AAN6JHL6_9BASI</name>
<evidence type="ECO:0000256" key="1">
    <source>
        <dbReference type="ARBA" id="ARBA00006485"/>
    </source>
</evidence>
<feature type="binding site" evidence="11 12">
    <location>
        <position position="45"/>
    </location>
    <ligand>
        <name>ATP</name>
        <dbReference type="ChEBI" id="CHEBI:30616"/>
    </ligand>
</feature>
<evidence type="ECO:0000256" key="11">
    <source>
        <dbReference type="PIRSR" id="PIRSR637770-2"/>
    </source>
</evidence>
<dbReference type="GO" id="GO:0005737">
    <property type="term" value="C:cytoplasm"/>
    <property type="evidence" value="ECO:0007669"/>
    <property type="project" value="TreeGrafter"/>
</dbReference>
<evidence type="ECO:0000313" key="16">
    <source>
        <dbReference type="EMBL" id="KAK0522589.1"/>
    </source>
</evidence>
<evidence type="ECO:0000256" key="5">
    <source>
        <dbReference type="ARBA" id="ARBA00022741"/>
    </source>
</evidence>
<keyword evidence="5 11" id="KW-0547">Nucleotide-binding</keyword>
<dbReference type="InterPro" id="IPR017441">
    <property type="entry name" value="Protein_kinase_ATP_BS"/>
</dbReference>
<dbReference type="FunFam" id="3.30.200.20:FF:000124">
    <property type="entry name" value="Cyclin-dependent kinase 4"/>
    <property type="match status" value="1"/>
</dbReference>
<evidence type="ECO:0000259" key="15">
    <source>
        <dbReference type="PROSITE" id="PS50011"/>
    </source>
</evidence>
<feature type="active site" description="Proton acceptor" evidence="10">
    <location>
        <position position="141"/>
    </location>
</feature>
<accession>A0AAN6JHL6</accession>
<dbReference type="EMBL" id="JAPDMQ010000575">
    <property type="protein sequence ID" value="KAK0522589.1"/>
    <property type="molecule type" value="Genomic_DNA"/>
</dbReference>
<comment type="catalytic activity">
    <reaction evidence="9">
        <text>L-seryl-[protein] + ATP = O-phospho-L-seryl-[protein] + ADP + H(+)</text>
        <dbReference type="Rhea" id="RHEA:17989"/>
        <dbReference type="Rhea" id="RHEA-COMP:9863"/>
        <dbReference type="Rhea" id="RHEA-COMP:11604"/>
        <dbReference type="ChEBI" id="CHEBI:15378"/>
        <dbReference type="ChEBI" id="CHEBI:29999"/>
        <dbReference type="ChEBI" id="CHEBI:30616"/>
        <dbReference type="ChEBI" id="CHEBI:83421"/>
        <dbReference type="ChEBI" id="CHEBI:456216"/>
        <dbReference type="EC" id="2.7.11.22"/>
    </reaction>
</comment>
<dbReference type="InterPro" id="IPR050108">
    <property type="entry name" value="CDK"/>
</dbReference>
<dbReference type="CDD" id="cd07841">
    <property type="entry name" value="STKc_CDK7"/>
    <property type="match status" value="1"/>
</dbReference>
<evidence type="ECO:0000256" key="12">
    <source>
        <dbReference type="PROSITE-ProRule" id="PRU10141"/>
    </source>
</evidence>
<evidence type="ECO:0000256" key="3">
    <source>
        <dbReference type="ARBA" id="ARBA00022553"/>
    </source>
</evidence>
<gene>
    <name evidence="16" type="primary">KIN28_2</name>
    <name evidence="16" type="ORF">OC842_006420</name>
</gene>
<protein>
    <submittedName>
        <fullName evidence="16">TFIIH complex serine/threonine-protein kinase subunit kin28</fullName>
        <ecNumber evidence="16">2.7.11.2</ecNumber>
    </submittedName>
</protein>
<dbReference type="Gene3D" id="3.30.200.20">
    <property type="entry name" value="Phosphorylase Kinase, domain 1"/>
    <property type="match status" value="1"/>
</dbReference>
<feature type="binding site" evidence="11">
    <location>
        <begin position="22"/>
        <end position="30"/>
    </location>
    <ligand>
        <name>ATP</name>
        <dbReference type="ChEBI" id="CHEBI:30616"/>
    </ligand>
</feature>
<feature type="region of interest" description="Disordered" evidence="14">
    <location>
        <begin position="300"/>
        <end position="402"/>
    </location>
</feature>
<evidence type="ECO:0000256" key="14">
    <source>
        <dbReference type="SAM" id="MobiDB-lite"/>
    </source>
</evidence>
<dbReference type="SUPFAM" id="SSF56112">
    <property type="entry name" value="Protein kinase-like (PK-like)"/>
    <property type="match status" value="1"/>
</dbReference>
<dbReference type="PROSITE" id="PS00108">
    <property type="entry name" value="PROTEIN_KINASE_ST"/>
    <property type="match status" value="1"/>
</dbReference>
<evidence type="ECO:0000256" key="8">
    <source>
        <dbReference type="ARBA" id="ARBA00047811"/>
    </source>
</evidence>
<evidence type="ECO:0000256" key="2">
    <source>
        <dbReference type="ARBA" id="ARBA00022527"/>
    </source>
</evidence>
<feature type="domain" description="Protein kinase" evidence="15">
    <location>
        <begin position="16"/>
        <end position="299"/>
    </location>
</feature>
<dbReference type="InterPro" id="IPR011009">
    <property type="entry name" value="Kinase-like_dom_sf"/>
</dbReference>
<keyword evidence="7 11" id="KW-0067">ATP-binding</keyword>
<dbReference type="GO" id="GO:0032968">
    <property type="term" value="P:positive regulation of transcription elongation by RNA polymerase II"/>
    <property type="evidence" value="ECO:0007669"/>
    <property type="project" value="UniProtKB-ARBA"/>
</dbReference>
<keyword evidence="4 16" id="KW-0808">Transferase</keyword>
<dbReference type="Gene3D" id="1.10.510.10">
    <property type="entry name" value="Transferase(Phosphotransferase) domain 1"/>
    <property type="match status" value="1"/>
</dbReference>
<evidence type="ECO:0000256" key="13">
    <source>
        <dbReference type="RuleBase" id="RU000304"/>
    </source>
</evidence>
<dbReference type="Pfam" id="PF00069">
    <property type="entry name" value="Pkinase"/>
    <property type="match status" value="1"/>
</dbReference>
<dbReference type="GO" id="GO:0004740">
    <property type="term" value="F:pyruvate dehydrogenase (acetyl-transferring) kinase activity"/>
    <property type="evidence" value="ECO:0007669"/>
    <property type="project" value="UniProtKB-EC"/>
</dbReference>
<dbReference type="InterPro" id="IPR000719">
    <property type="entry name" value="Prot_kinase_dom"/>
</dbReference>
<dbReference type="GO" id="GO:0008353">
    <property type="term" value="F:RNA polymerase II CTD heptapeptide repeat kinase activity"/>
    <property type="evidence" value="ECO:0007669"/>
    <property type="project" value="InterPro"/>
</dbReference>
<dbReference type="PANTHER" id="PTHR24056">
    <property type="entry name" value="CELL DIVISION PROTEIN KINASE"/>
    <property type="match status" value="1"/>
</dbReference>
<dbReference type="InterPro" id="IPR008271">
    <property type="entry name" value="Ser/Thr_kinase_AS"/>
</dbReference>